<dbReference type="PANTHER" id="PTHR11373:SF43">
    <property type="entry name" value="DEOXYGUANOSINETRIPHOSPHATE TRIPHOSPHOHYDROLASE-LIKE PROTEIN"/>
    <property type="match status" value="1"/>
</dbReference>
<dbReference type="PANTHER" id="PTHR11373">
    <property type="entry name" value="DEOXYNUCLEOSIDE TRIPHOSPHATE TRIPHOSPHOHYDROLASE"/>
    <property type="match status" value="1"/>
</dbReference>
<dbReference type="Pfam" id="PF01966">
    <property type="entry name" value="HD"/>
    <property type="match status" value="1"/>
</dbReference>
<dbReference type="GO" id="GO:0006203">
    <property type="term" value="P:dGTP catabolic process"/>
    <property type="evidence" value="ECO:0007669"/>
    <property type="project" value="TreeGrafter"/>
</dbReference>
<dbReference type="EMBL" id="VUNN01000020">
    <property type="protein sequence ID" value="MSU06937.1"/>
    <property type="molecule type" value="Genomic_DNA"/>
</dbReference>
<dbReference type="InterPro" id="IPR003607">
    <property type="entry name" value="HD/PDEase_dom"/>
</dbReference>
<accession>A0A7X2TRJ8</accession>
<dbReference type="CDD" id="cd00077">
    <property type="entry name" value="HDc"/>
    <property type="match status" value="1"/>
</dbReference>
<proteinExistence type="predicted"/>
<keyword evidence="1" id="KW-0378">Hydrolase</keyword>
<gene>
    <name evidence="3" type="ORF">FYJ80_09160</name>
</gene>
<dbReference type="AlphaFoldDB" id="A0A7X2TRJ8"/>
<comment type="caution">
    <text evidence="3">The sequence shown here is derived from an EMBL/GenBank/DDBJ whole genome shotgun (WGS) entry which is preliminary data.</text>
</comment>
<dbReference type="GO" id="GO:0008832">
    <property type="term" value="F:dGTPase activity"/>
    <property type="evidence" value="ECO:0007669"/>
    <property type="project" value="TreeGrafter"/>
</dbReference>
<dbReference type="SUPFAM" id="SSF109604">
    <property type="entry name" value="HD-domain/PDEase-like"/>
    <property type="match status" value="1"/>
</dbReference>
<dbReference type="InterPro" id="IPR026875">
    <property type="entry name" value="PHydrolase_assoc_dom"/>
</dbReference>
<keyword evidence="4" id="KW-1185">Reference proteome</keyword>
<sequence length="382" mass="43297">MEKLFNDIDLELLVKRKNSRKEDFRGAFYRDTTAIIHSSPFRRLKHKTQVFFAPSNDHICTRMEHVLHVSSIASTICRPLGLDTELAWAIGMGHDLGHTPFGHVGEVIMDKISQAKGFGCFEHEVNSLRVVDKLSDNGKGLNLTYAVKDGIVSHCGEHFVQRIIPSFEIKDLDSIKTRRSLVPTTFEATVVRFSDSIAYLGRDFEDATRLGILSEPLPEDVKSVLGSTNGEIINTLVTDIIENSSQSEGVGFSDKVYKAVERMKDYNYNYIYRSDILKGYTSYFERLLKLIYSYIEGLFKDGVDIKQSCEAEKNMLAAGFYAHYAEMKDVYASMNEGVDRLIFDYVAGMSDNFALDCANEILKPEHLNDKIELSQRGKWFDA</sequence>
<evidence type="ECO:0000313" key="3">
    <source>
        <dbReference type="EMBL" id="MSU06937.1"/>
    </source>
</evidence>
<dbReference type="InterPro" id="IPR006674">
    <property type="entry name" value="HD_domain"/>
</dbReference>
<dbReference type="Proteomes" id="UP000460549">
    <property type="component" value="Unassembled WGS sequence"/>
</dbReference>
<feature type="domain" description="HD" evidence="2">
    <location>
        <begin position="62"/>
        <end position="200"/>
    </location>
</feature>
<reference evidence="3 4" key="1">
    <citation type="submission" date="2019-08" db="EMBL/GenBank/DDBJ databases">
        <title>In-depth cultivation of the pig gut microbiome towards novel bacterial diversity and tailored functional studies.</title>
        <authorList>
            <person name="Wylensek D."/>
            <person name="Hitch T.C.A."/>
            <person name="Clavel T."/>
        </authorList>
    </citation>
    <scope>NUCLEOTIDE SEQUENCE [LARGE SCALE GENOMIC DNA]</scope>
    <source>
        <strain evidence="3 4">NM-380-WT-3C1</strain>
    </source>
</reference>
<dbReference type="Gene3D" id="1.10.3210.10">
    <property type="entry name" value="Hypothetical protein af1432"/>
    <property type="match status" value="1"/>
</dbReference>
<organism evidence="3 4">
    <name type="scientific">Bullifex porci</name>
    <dbReference type="NCBI Taxonomy" id="2606638"/>
    <lineage>
        <taxon>Bacteria</taxon>
        <taxon>Pseudomonadati</taxon>
        <taxon>Spirochaetota</taxon>
        <taxon>Spirochaetia</taxon>
        <taxon>Spirochaetales</taxon>
        <taxon>Spirochaetaceae</taxon>
        <taxon>Bullifex</taxon>
    </lineage>
</organism>
<evidence type="ECO:0000313" key="4">
    <source>
        <dbReference type="Proteomes" id="UP000460549"/>
    </source>
</evidence>
<dbReference type="SMART" id="SM00471">
    <property type="entry name" value="HDc"/>
    <property type="match status" value="1"/>
</dbReference>
<dbReference type="PROSITE" id="PS51831">
    <property type="entry name" value="HD"/>
    <property type="match status" value="1"/>
</dbReference>
<dbReference type="Pfam" id="PF13286">
    <property type="entry name" value="HD_assoc"/>
    <property type="match status" value="1"/>
</dbReference>
<evidence type="ECO:0000256" key="1">
    <source>
        <dbReference type="ARBA" id="ARBA00022801"/>
    </source>
</evidence>
<name>A0A7X2TRJ8_9SPIO</name>
<dbReference type="InterPro" id="IPR050135">
    <property type="entry name" value="dGTPase-like"/>
</dbReference>
<dbReference type="RefSeq" id="WP_154426208.1">
    <property type="nucleotide sequence ID" value="NZ_VUNN01000020.1"/>
</dbReference>
<protein>
    <submittedName>
        <fullName evidence="3">HD domain-containing protein</fullName>
    </submittedName>
</protein>
<evidence type="ECO:0000259" key="2">
    <source>
        <dbReference type="PROSITE" id="PS51831"/>
    </source>
</evidence>